<comment type="subcellular location">
    <subcellularLocation>
        <location evidence="1">Cell membrane</location>
        <topology evidence="1">Multi-pass membrane protein</topology>
    </subcellularLocation>
</comment>
<dbReference type="PATRIC" id="fig|161896.4.peg.1767"/>
<keyword evidence="3" id="KW-1003">Cell membrane</keyword>
<dbReference type="PIRSF" id="PIRSF004810">
    <property type="entry name" value="ChrA"/>
    <property type="match status" value="1"/>
</dbReference>
<dbReference type="InterPro" id="IPR014047">
    <property type="entry name" value="Chr_Tranpt_l_chain"/>
</dbReference>
<reference evidence="7 8" key="1">
    <citation type="journal article" date="2015" name="Genome Announc.">
        <title>Complete Genome Sequence of Corynebacterium camporealensis DSM 44610, Isolated from the Milk of a Manchega Sheep with Subclinical Mastitis.</title>
        <authorList>
            <person name="Ruckert C."/>
            <person name="Albersmeier A."/>
            <person name="Winkler A."/>
            <person name="Tauch A."/>
        </authorList>
    </citation>
    <scope>NUCLEOTIDE SEQUENCE [LARGE SCALE GENOMIC DNA]</scope>
    <source>
        <strain evidence="7 8">DSM 44610</strain>
    </source>
</reference>
<evidence type="ECO:0000313" key="8">
    <source>
        <dbReference type="Proteomes" id="UP000033566"/>
    </source>
</evidence>
<dbReference type="GO" id="GO:0005886">
    <property type="term" value="C:plasma membrane"/>
    <property type="evidence" value="ECO:0007669"/>
    <property type="project" value="UniProtKB-SubCell"/>
</dbReference>
<protein>
    <submittedName>
        <fullName evidence="7">Chromate transporter, chromate ion transporter family</fullName>
    </submittedName>
</protein>
<evidence type="ECO:0000256" key="1">
    <source>
        <dbReference type="ARBA" id="ARBA00004651"/>
    </source>
</evidence>
<evidence type="ECO:0000256" key="6">
    <source>
        <dbReference type="ARBA" id="ARBA00023136"/>
    </source>
</evidence>
<evidence type="ECO:0000256" key="3">
    <source>
        <dbReference type="ARBA" id="ARBA00022475"/>
    </source>
</evidence>
<dbReference type="PANTHER" id="PTHR33567">
    <property type="entry name" value="CHROMATE ION TRANSPORTER (EUROFUNG)"/>
    <property type="match status" value="1"/>
</dbReference>
<dbReference type="HOGENOM" id="CLU_018106_0_1_11"/>
<keyword evidence="4" id="KW-0812">Transmembrane</keyword>
<keyword evidence="6" id="KW-0472">Membrane</keyword>
<evidence type="ECO:0000256" key="4">
    <source>
        <dbReference type="ARBA" id="ARBA00022692"/>
    </source>
</evidence>
<name>A0A0F6QX23_9CORY</name>
<dbReference type="PANTHER" id="PTHR33567:SF3">
    <property type="entry name" value="CHROMATE ION TRANSPORTER (EUROFUNG)"/>
    <property type="match status" value="1"/>
</dbReference>
<evidence type="ECO:0000256" key="5">
    <source>
        <dbReference type="ARBA" id="ARBA00022989"/>
    </source>
</evidence>
<dbReference type="KEGG" id="ccj:UL81_09020"/>
<dbReference type="AlphaFoldDB" id="A0A0F6QX23"/>
<organism evidence="7 8">
    <name type="scientific">Corynebacterium camporealensis</name>
    <dbReference type="NCBI Taxonomy" id="161896"/>
    <lineage>
        <taxon>Bacteria</taxon>
        <taxon>Bacillati</taxon>
        <taxon>Actinomycetota</taxon>
        <taxon>Actinomycetes</taxon>
        <taxon>Mycobacteriales</taxon>
        <taxon>Corynebacteriaceae</taxon>
        <taxon>Corynebacterium</taxon>
    </lineage>
</organism>
<dbReference type="Proteomes" id="UP000033566">
    <property type="component" value="Chromosome"/>
</dbReference>
<dbReference type="NCBIfam" id="TIGR00937">
    <property type="entry name" value="2A51"/>
    <property type="match status" value="1"/>
</dbReference>
<dbReference type="GO" id="GO:0015109">
    <property type="term" value="F:chromate transmembrane transporter activity"/>
    <property type="evidence" value="ECO:0007669"/>
    <property type="project" value="InterPro"/>
</dbReference>
<evidence type="ECO:0000256" key="2">
    <source>
        <dbReference type="ARBA" id="ARBA00005262"/>
    </source>
</evidence>
<dbReference type="InterPro" id="IPR003370">
    <property type="entry name" value="Chromate_transpt"/>
</dbReference>
<accession>A0A0F6QX23</accession>
<keyword evidence="5" id="KW-1133">Transmembrane helix</keyword>
<keyword evidence="8" id="KW-1185">Reference proteome</keyword>
<comment type="similarity">
    <text evidence="2">Belongs to the chromate ion transporter (CHR) (TC 2.A.51) family.</text>
</comment>
<proteinExistence type="inferred from homology"/>
<sequence>MLPGMRPNLEILRSFGPLGWTSFGGPAAHLGYFREEFVHRRGWVGENAYAALVSMSQFLPGPASSKVGMALGYHRGGLAGMGLSWLLFTLPSALLMALAGLAYHLGDAPGIIAGLLAAAVAVVAHAVIGMAGKLLRTGFGWAIAAVTALVLILAGTSWQLPMLALAAILGATILRGRLGYEAADASKETPLRAVSARLGVGSLAAFGGLLVVLPILAQVIGGYFWERASAFYSSGALVFGGGHVVLPLLEERFVITGWVTQAEFLAGYSAAQAVPGPMFTFASYLGAVDGGIGGAVLATVFIFLPGALLTLAALYFWSRWRQVEWLHNALGAVNAAVIGLLVAAWWDPILTHGITGWATGLLAVVVFALLQWTKTPAWAIALGAAIMGGLFL</sequence>
<evidence type="ECO:0000313" key="7">
    <source>
        <dbReference type="EMBL" id="AKE39752.1"/>
    </source>
</evidence>
<gene>
    <name evidence="7" type="ORF">UL81_09020</name>
</gene>
<dbReference type="Pfam" id="PF02417">
    <property type="entry name" value="Chromate_transp"/>
    <property type="match status" value="2"/>
</dbReference>
<dbReference type="EMBL" id="CP011311">
    <property type="protein sequence ID" value="AKE39752.1"/>
    <property type="molecule type" value="Genomic_DNA"/>
</dbReference>